<accession>A0A8H5B6R4</accession>
<dbReference type="Proteomes" id="UP000567179">
    <property type="component" value="Unassembled WGS sequence"/>
</dbReference>
<dbReference type="AlphaFoldDB" id="A0A8H5B6R4"/>
<reference evidence="1 2" key="1">
    <citation type="journal article" date="2020" name="ISME J.">
        <title>Uncovering the hidden diversity of litter-decomposition mechanisms in mushroom-forming fungi.</title>
        <authorList>
            <person name="Floudas D."/>
            <person name="Bentzer J."/>
            <person name="Ahren D."/>
            <person name="Johansson T."/>
            <person name="Persson P."/>
            <person name="Tunlid A."/>
        </authorList>
    </citation>
    <scope>NUCLEOTIDE SEQUENCE [LARGE SCALE GENOMIC DNA]</scope>
    <source>
        <strain evidence="1 2">CBS 101986</strain>
    </source>
</reference>
<name>A0A8H5B6R4_9AGAR</name>
<evidence type="ECO:0000313" key="1">
    <source>
        <dbReference type="EMBL" id="KAF5317750.1"/>
    </source>
</evidence>
<gene>
    <name evidence="1" type="ORF">D9619_012540</name>
</gene>
<comment type="caution">
    <text evidence="1">The sequence shown here is derived from an EMBL/GenBank/DDBJ whole genome shotgun (WGS) entry which is preliminary data.</text>
</comment>
<evidence type="ECO:0000313" key="2">
    <source>
        <dbReference type="Proteomes" id="UP000567179"/>
    </source>
</evidence>
<sequence length="173" mass="18361">MPAIFPQVTTRAQGLLPAPATGGEGTLMDEPEDNMDDIKVKANAGSRALVGTGLDKLEELKLNPMLSSPFWNTVRKAMYAKLAQAPEIAQHPFDAAVKIKMLTSSLAFPSTPSTLSSVTSVLNKVREILSHTLLRAVDAVLGETLLKQVREVVGENIMFVMNGGAVVECGGAS</sequence>
<proteinExistence type="predicted"/>
<protein>
    <submittedName>
        <fullName evidence="1">Uncharacterized protein</fullName>
    </submittedName>
</protein>
<keyword evidence="2" id="KW-1185">Reference proteome</keyword>
<dbReference type="EMBL" id="JAACJJ010000032">
    <property type="protein sequence ID" value="KAF5317750.1"/>
    <property type="molecule type" value="Genomic_DNA"/>
</dbReference>
<organism evidence="1 2">
    <name type="scientific">Psilocybe cf. subviscida</name>
    <dbReference type="NCBI Taxonomy" id="2480587"/>
    <lineage>
        <taxon>Eukaryota</taxon>
        <taxon>Fungi</taxon>
        <taxon>Dikarya</taxon>
        <taxon>Basidiomycota</taxon>
        <taxon>Agaricomycotina</taxon>
        <taxon>Agaricomycetes</taxon>
        <taxon>Agaricomycetidae</taxon>
        <taxon>Agaricales</taxon>
        <taxon>Agaricineae</taxon>
        <taxon>Strophariaceae</taxon>
        <taxon>Psilocybe</taxon>
    </lineage>
</organism>